<gene>
    <name evidence="2" type="ORF">JBS370_LOCUS36222</name>
    <name evidence="1" type="ORF">ZHD862_LOCUS38017</name>
</gene>
<evidence type="ECO:0000313" key="3">
    <source>
        <dbReference type="Proteomes" id="UP000663836"/>
    </source>
</evidence>
<reference evidence="2" key="1">
    <citation type="submission" date="2021-02" db="EMBL/GenBank/DDBJ databases">
        <authorList>
            <person name="Nowell W R."/>
        </authorList>
    </citation>
    <scope>NUCLEOTIDE SEQUENCE</scope>
</reference>
<organism evidence="2 3">
    <name type="scientific">Rotaria sordida</name>
    <dbReference type="NCBI Taxonomy" id="392033"/>
    <lineage>
        <taxon>Eukaryota</taxon>
        <taxon>Metazoa</taxon>
        <taxon>Spiralia</taxon>
        <taxon>Gnathifera</taxon>
        <taxon>Rotifera</taxon>
        <taxon>Eurotatoria</taxon>
        <taxon>Bdelloidea</taxon>
        <taxon>Philodinida</taxon>
        <taxon>Philodinidae</taxon>
        <taxon>Rotaria</taxon>
    </lineage>
</organism>
<dbReference type="EMBL" id="CAJOBD010013890">
    <property type="protein sequence ID" value="CAF4194944.1"/>
    <property type="molecule type" value="Genomic_DNA"/>
</dbReference>
<accession>A0A820BNY9</accession>
<name>A0A820BNY9_9BILA</name>
<dbReference type="Proteomes" id="UP000663864">
    <property type="component" value="Unassembled WGS sequence"/>
</dbReference>
<evidence type="ECO:0000313" key="1">
    <source>
        <dbReference type="EMBL" id="CAF1513126.1"/>
    </source>
</evidence>
<dbReference type="Proteomes" id="UP000663836">
    <property type="component" value="Unassembled WGS sequence"/>
</dbReference>
<feature type="non-terminal residue" evidence="2">
    <location>
        <position position="1"/>
    </location>
</feature>
<protein>
    <submittedName>
        <fullName evidence="2">Uncharacterized protein</fullName>
    </submittedName>
</protein>
<sequence length="207" mass="24296">TSTNVLRLLKSFFDNDQGLCILHFLQNVLSDIQQAELQLQRSYTTAVDLYFIITSLINKLRQKLSDKYYGNNTRLVLNDLTKIDPTRSEELMKAFDVFINIVIKYIESYFNDDSEFYEKLSFFNAQSFNLLTWKNVIDVVDLIYIDDLDIDQLYSEFCDIKCLYDNLTKKSIKLSDQVKSYISSKTNGFSTTRINHQNIVYDDNDDE</sequence>
<dbReference type="AlphaFoldDB" id="A0A820BNY9"/>
<proteinExistence type="predicted"/>
<dbReference type="EMBL" id="CAJNOT010007931">
    <property type="protein sequence ID" value="CAF1513126.1"/>
    <property type="molecule type" value="Genomic_DNA"/>
</dbReference>
<comment type="caution">
    <text evidence="2">The sequence shown here is derived from an EMBL/GenBank/DDBJ whole genome shotgun (WGS) entry which is preliminary data.</text>
</comment>
<evidence type="ECO:0000313" key="2">
    <source>
        <dbReference type="EMBL" id="CAF4194944.1"/>
    </source>
</evidence>